<feature type="transmembrane region" description="Helical" evidence="5">
    <location>
        <begin position="27"/>
        <end position="53"/>
    </location>
</feature>
<evidence type="ECO:0000313" key="6">
    <source>
        <dbReference type="EMBL" id="NSK15301.1"/>
    </source>
</evidence>
<evidence type="ECO:0000256" key="1">
    <source>
        <dbReference type="ARBA" id="ARBA00004141"/>
    </source>
</evidence>
<dbReference type="AlphaFoldDB" id="A0A850HKV5"/>
<evidence type="ECO:0000256" key="3">
    <source>
        <dbReference type="ARBA" id="ARBA00022989"/>
    </source>
</evidence>
<feature type="transmembrane region" description="Helical" evidence="5">
    <location>
        <begin position="205"/>
        <end position="230"/>
    </location>
</feature>
<proteinExistence type="predicted"/>
<dbReference type="Proteomes" id="UP000528555">
    <property type="component" value="Unassembled WGS sequence"/>
</dbReference>
<dbReference type="Pfam" id="PF02674">
    <property type="entry name" value="Colicin_V"/>
    <property type="match status" value="1"/>
</dbReference>
<dbReference type="GO" id="GO:0016020">
    <property type="term" value="C:membrane"/>
    <property type="evidence" value="ECO:0007669"/>
    <property type="project" value="UniProtKB-SubCell"/>
</dbReference>
<reference evidence="8 9" key="1">
    <citation type="journal article" date="2020" name="Cell Host Microbe">
        <title>Functional and Genomic Variation between Human-Derived Isolates of Lachnospiraceae Reveals Inter- and Intra-Species Diversity.</title>
        <authorList>
            <person name="Sorbara M.T."/>
            <person name="Littmann E.R."/>
            <person name="Fontana E."/>
            <person name="Moody T.U."/>
            <person name="Kohout C.E."/>
            <person name="Gjonbalaj M."/>
            <person name="Eaton V."/>
            <person name="Seok R."/>
            <person name="Leiner I.M."/>
            <person name="Pamer E.G."/>
        </authorList>
    </citation>
    <scope>NUCLEOTIDE SEQUENCE [LARGE SCALE GENOMIC DNA]</scope>
    <source>
        <strain evidence="7 8">MSK.17.11</strain>
        <strain evidence="6 9">MSK.17.38</strain>
    </source>
</reference>
<evidence type="ECO:0000256" key="4">
    <source>
        <dbReference type="ARBA" id="ARBA00023136"/>
    </source>
</evidence>
<comment type="subcellular location">
    <subcellularLocation>
        <location evidence="1">Membrane</location>
        <topology evidence="1">Multi-pass membrane protein</topology>
    </subcellularLocation>
</comment>
<name>A0A850HKV5_9FIRM</name>
<accession>A0A850HKV5</accession>
<feature type="transmembrane region" description="Helical" evidence="5">
    <location>
        <begin position="5"/>
        <end position="21"/>
    </location>
</feature>
<reference evidence="7" key="2">
    <citation type="submission" date="2020-02" db="EMBL/GenBank/DDBJ databases">
        <authorList>
            <person name="Littmann E."/>
            <person name="Sorbara M."/>
        </authorList>
    </citation>
    <scope>NUCLEOTIDE SEQUENCE</scope>
    <source>
        <strain evidence="7">MSK.17.11</strain>
        <strain evidence="6">MSK.17.38</strain>
    </source>
</reference>
<evidence type="ECO:0000256" key="5">
    <source>
        <dbReference type="SAM" id="Phobius"/>
    </source>
</evidence>
<evidence type="ECO:0000313" key="7">
    <source>
        <dbReference type="EMBL" id="NVH59074.1"/>
    </source>
</evidence>
<protein>
    <submittedName>
        <fullName evidence="7">CvpA family protein</fullName>
    </submittedName>
</protein>
<gene>
    <name evidence="7" type="ORF">G5A66_10590</name>
    <name evidence="6" type="ORF">G5A75_10615</name>
</gene>
<comment type="caution">
    <text evidence="7">The sequence shown here is derived from an EMBL/GenBank/DDBJ whole genome shotgun (WGS) entry which is preliminary data.</text>
</comment>
<dbReference type="OrthoDB" id="2083110at2"/>
<keyword evidence="8" id="KW-1185">Reference proteome</keyword>
<keyword evidence="2 5" id="KW-0812">Transmembrane</keyword>
<dbReference type="EMBL" id="JAAIUO010000008">
    <property type="protein sequence ID" value="NSK15301.1"/>
    <property type="molecule type" value="Genomic_DNA"/>
</dbReference>
<keyword evidence="4 5" id="KW-0472">Membrane</keyword>
<evidence type="ECO:0000313" key="9">
    <source>
        <dbReference type="Proteomes" id="UP000701680"/>
    </source>
</evidence>
<dbReference type="RefSeq" id="WP_101696024.1">
    <property type="nucleotide sequence ID" value="NZ_JAAITX010000008.1"/>
</dbReference>
<sequence>MNWLFVMVSSVLVIGMIIGVWRGAIRIAVSLVTTLVTLVCVFFATPYVAGAIAEYTPLDEMIQKEVVSVMADEAASMAADPEGESVTAENVKRVLEAAGVTEDMLAQYGVSVDDILNGNITSEDLEKFGVSGSILDGLSGEASKEMEEAINNAEIPRELQMQAIEQAELPEIFKELLSANNNGEVYQELGAETFAQYVGKYLAKLIIHLIAFLCTFVLITIVFRAIVFALDIVSSLPVLGFLNRLAGGAVGIVGALFFVWTAFVIITLLYTTPAGRGMYQMIETNHILKTLYEYNPIMKLAMLIR</sequence>
<keyword evidence="3 5" id="KW-1133">Transmembrane helix</keyword>
<organism evidence="7 8">
    <name type="scientific">Dorea phocaeensis</name>
    <dbReference type="NCBI Taxonomy" id="2040291"/>
    <lineage>
        <taxon>Bacteria</taxon>
        <taxon>Bacillati</taxon>
        <taxon>Bacillota</taxon>
        <taxon>Clostridia</taxon>
        <taxon>Lachnospirales</taxon>
        <taxon>Lachnospiraceae</taxon>
        <taxon>Dorea</taxon>
    </lineage>
</organism>
<dbReference type="EMBL" id="JAAITX010000008">
    <property type="protein sequence ID" value="NVH59074.1"/>
    <property type="molecule type" value="Genomic_DNA"/>
</dbReference>
<evidence type="ECO:0000313" key="8">
    <source>
        <dbReference type="Proteomes" id="UP000528555"/>
    </source>
</evidence>
<dbReference type="InterPro" id="IPR003825">
    <property type="entry name" value="Colicin-V_CvpA"/>
</dbReference>
<evidence type="ECO:0000256" key="2">
    <source>
        <dbReference type="ARBA" id="ARBA00022692"/>
    </source>
</evidence>
<dbReference type="Proteomes" id="UP000701680">
    <property type="component" value="Unassembled WGS sequence"/>
</dbReference>
<feature type="transmembrane region" description="Helical" evidence="5">
    <location>
        <begin position="250"/>
        <end position="271"/>
    </location>
</feature>
<dbReference type="GO" id="GO:0009403">
    <property type="term" value="P:toxin biosynthetic process"/>
    <property type="evidence" value="ECO:0007669"/>
    <property type="project" value="InterPro"/>
</dbReference>